<dbReference type="EMBL" id="JAUSRA010000001">
    <property type="protein sequence ID" value="MDP9794720.1"/>
    <property type="molecule type" value="Genomic_DNA"/>
</dbReference>
<dbReference type="Proteomes" id="UP001240984">
    <property type="component" value="Unassembled WGS sequence"/>
</dbReference>
<keyword evidence="2" id="KW-1185">Reference proteome</keyword>
<evidence type="ECO:0000313" key="1">
    <source>
        <dbReference type="EMBL" id="MDP9794720.1"/>
    </source>
</evidence>
<evidence type="ECO:0000313" key="2">
    <source>
        <dbReference type="Proteomes" id="UP001240984"/>
    </source>
</evidence>
<comment type="caution">
    <text evidence="1">The sequence shown here is derived from an EMBL/GenBank/DDBJ whole genome shotgun (WGS) entry which is preliminary data.</text>
</comment>
<proteinExistence type="predicted"/>
<reference evidence="1 2" key="1">
    <citation type="submission" date="2023-07" db="EMBL/GenBank/DDBJ databases">
        <title>Sequencing the genomes of 1000 actinobacteria strains.</title>
        <authorList>
            <person name="Klenk H.-P."/>
        </authorList>
    </citation>
    <scope>NUCLEOTIDE SEQUENCE [LARGE SCALE GENOMIC DNA]</scope>
    <source>
        <strain evidence="1 2">DSM 44710</strain>
    </source>
</reference>
<sequence>MDPERVLVRLDHPFGAVKVTLAEWMARGPGGRPLVRPVAAKDRDTGRDLPLSVIPLRYRNDGEARLRIAAGELESPW</sequence>
<name>A0ABT9MTE9_9ACTN</name>
<accession>A0ABT9MTE9</accession>
<dbReference type="RefSeq" id="WP_306829949.1">
    <property type="nucleotide sequence ID" value="NZ_JAUSRA010000001.1"/>
</dbReference>
<protein>
    <submittedName>
        <fullName evidence="1">Uncharacterized protein</fullName>
    </submittedName>
</protein>
<organism evidence="1 2">
    <name type="scientific">Catenuloplanes nepalensis</name>
    <dbReference type="NCBI Taxonomy" id="587533"/>
    <lineage>
        <taxon>Bacteria</taxon>
        <taxon>Bacillati</taxon>
        <taxon>Actinomycetota</taxon>
        <taxon>Actinomycetes</taxon>
        <taxon>Micromonosporales</taxon>
        <taxon>Micromonosporaceae</taxon>
        <taxon>Catenuloplanes</taxon>
    </lineage>
</organism>
<gene>
    <name evidence="1" type="ORF">J2S43_003232</name>
</gene>